<dbReference type="Proteomes" id="UP001499915">
    <property type="component" value="Unassembled WGS sequence"/>
</dbReference>
<dbReference type="Pfam" id="PF13609">
    <property type="entry name" value="Porin_4"/>
    <property type="match status" value="1"/>
</dbReference>
<sequence>MKKSLLSLACAAALAAPLAAQASVAAEIEALKQRIAELEARQASQPTATSSKAGSNWSDHVTLSGKAEFMATHSELDEGSTNDLDVDTVELVVDAQVNDLISLSTTLKYKEGDDFFVDEAIAVIAKEGNPLSLTVGKTGIPFGVIESATWTDPLTDDLTDNTDDLAMLSYAQGGFSSDLYIFKGDQDNDDHVNNAGLNLGFAFDNGLSVGAGYLNNIGNTEAFGLTENQSAWRVNAALELGELGFSAEWVQADEFETLGGAKPSVWHLGSHYNTSVFGAPGTLALGYSESDEAEGLDLAEQRLAASVSRELGENAELIAEYVREEGYDSADDTDTLNLVLATYF</sequence>
<dbReference type="InterPro" id="IPR023614">
    <property type="entry name" value="Porin_dom_sf"/>
</dbReference>
<reference evidence="4" key="1">
    <citation type="journal article" date="2019" name="Int. J. Syst. Evol. Microbiol.">
        <title>The Global Catalogue of Microorganisms (GCM) 10K type strain sequencing project: providing services to taxonomists for standard genome sequencing and annotation.</title>
        <authorList>
            <consortium name="The Broad Institute Genomics Platform"/>
            <consortium name="The Broad Institute Genome Sequencing Center for Infectious Disease"/>
            <person name="Wu L."/>
            <person name="Ma J."/>
        </authorList>
    </citation>
    <scope>NUCLEOTIDE SEQUENCE [LARGE SCALE GENOMIC DNA]</scope>
    <source>
        <strain evidence="4">JCM 15134</strain>
    </source>
</reference>
<dbReference type="RefSeq" id="WP_343808635.1">
    <property type="nucleotide sequence ID" value="NZ_BAAAET010000006.1"/>
</dbReference>
<protein>
    <recommendedName>
        <fullName evidence="2">Porin domain-containing protein</fullName>
    </recommendedName>
</protein>
<keyword evidence="4" id="KW-1185">Reference proteome</keyword>
<evidence type="ECO:0000313" key="3">
    <source>
        <dbReference type="EMBL" id="GAA0701256.1"/>
    </source>
</evidence>
<name>A0ABP3TJQ1_9GAMM</name>
<evidence type="ECO:0000259" key="2">
    <source>
        <dbReference type="Pfam" id="PF13609"/>
    </source>
</evidence>
<dbReference type="NCBIfam" id="NF033652">
    <property type="entry name" value="LbtU_sider_porin"/>
    <property type="match status" value="1"/>
</dbReference>
<dbReference type="InterPro" id="IPR033900">
    <property type="entry name" value="Gram_neg_porin_domain"/>
</dbReference>
<keyword evidence="1" id="KW-0732">Signal</keyword>
<dbReference type="SUPFAM" id="SSF56935">
    <property type="entry name" value="Porins"/>
    <property type="match status" value="1"/>
</dbReference>
<feature type="chain" id="PRO_5047206576" description="Porin domain-containing protein" evidence="1">
    <location>
        <begin position="23"/>
        <end position="344"/>
    </location>
</feature>
<evidence type="ECO:0000313" key="4">
    <source>
        <dbReference type="Proteomes" id="UP001499915"/>
    </source>
</evidence>
<evidence type="ECO:0000256" key="1">
    <source>
        <dbReference type="SAM" id="SignalP"/>
    </source>
</evidence>
<dbReference type="Gene3D" id="2.40.160.10">
    <property type="entry name" value="Porin"/>
    <property type="match status" value="1"/>
</dbReference>
<gene>
    <name evidence="3" type="ORF">GCM10009104_33030</name>
</gene>
<proteinExistence type="predicted"/>
<organism evidence="3 4">
    <name type="scientific">Marinobacterium maritimum</name>
    <dbReference type="NCBI Taxonomy" id="500162"/>
    <lineage>
        <taxon>Bacteria</taxon>
        <taxon>Pseudomonadati</taxon>
        <taxon>Pseudomonadota</taxon>
        <taxon>Gammaproteobacteria</taxon>
        <taxon>Oceanospirillales</taxon>
        <taxon>Oceanospirillaceae</taxon>
        <taxon>Marinobacterium</taxon>
    </lineage>
</organism>
<comment type="caution">
    <text evidence="3">The sequence shown here is derived from an EMBL/GenBank/DDBJ whole genome shotgun (WGS) entry which is preliminary data.</text>
</comment>
<accession>A0ABP3TJQ1</accession>
<feature type="domain" description="Porin" evidence="2">
    <location>
        <begin position="11"/>
        <end position="325"/>
    </location>
</feature>
<feature type="signal peptide" evidence="1">
    <location>
        <begin position="1"/>
        <end position="22"/>
    </location>
</feature>
<dbReference type="EMBL" id="BAAAET010000006">
    <property type="protein sequence ID" value="GAA0701256.1"/>
    <property type="molecule type" value="Genomic_DNA"/>
</dbReference>